<dbReference type="Proteomes" id="UP000738349">
    <property type="component" value="Unassembled WGS sequence"/>
</dbReference>
<comment type="caution">
    <text evidence="2">The sequence shown here is derived from an EMBL/GenBank/DDBJ whole genome shotgun (WGS) entry which is preliminary data.</text>
</comment>
<keyword evidence="1" id="KW-1133">Transmembrane helix</keyword>
<evidence type="ECO:0000313" key="3">
    <source>
        <dbReference type="Proteomes" id="UP000738349"/>
    </source>
</evidence>
<dbReference type="AlphaFoldDB" id="A0A9P9F937"/>
<gene>
    <name evidence="2" type="ORF">EDB81DRAFT_786975</name>
</gene>
<keyword evidence="1" id="KW-0812">Transmembrane</keyword>
<organism evidence="2 3">
    <name type="scientific">Dactylonectria macrodidyma</name>
    <dbReference type="NCBI Taxonomy" id="307937"/>
    <lineage>
        <taxon>Eukaryota</taxon>
        <taxon>Fungi</taxon>
        <taxon>Dikarya</taxon>
        <taxon>Ascomycota</taxon>
        <taxon>Pezizomycotina</taxon>
        <taxon>Sordariomycetes</taxon>
        <taxon>Hypocreomycetidae</taxon>
        <taxon>Hypocreales</taxon>
        <taxon>Nectriaceae</taxon>
        <taxon>Dactylonectria</taxon>
    </lineage>
</organism>
<evidence type="ECO:0000313" key="2">
    <source>
        <dbReference type="EMBL" id="KAH7156414.1"/>
    </source>
</evidence>
<evidence type="ECO:0000256" key="1">
    <source>
        <dbReference type="SAM" id="Phobius"/>
    </source>
</evidence>
<feature type="transmembrane region" description="Helical" evidence="1">
    <location>
        <begin position="75"/>
        <end position="94"/>
    </location>
</feature>
<keyword evidence="1" id="KW-0472">Membrane</keyword>
<keyword evidence="3" id="KW-1185">Reference proteome</keyword>
<proteinExistence type="predicted"/>
<dbReference type="OrthoDB" id="5316527at2759"/>
<protein>
    <submittedName>
        <fullName evidence="2">Uncharacterized protein</fullName>
    </submittedName>
</protein>
<name>A0A9P9F937_9HYPO</name>
<reference evidence="2" key="1">
    <citation type="journal article" date="2021" name="Nat. Commun.">
        <title>Genetic determinants of endophytism in the Arabidopsis root mycobiome.</title>
        <authorList>
            <person name="Mesny F."/>
            <person name="Miyauchi S."/>
            <person name="Thiergart T."/>
            <person name="Pickel B."/>
            <person name="Atanasova L."/>
            <person name="Karlsson M."/>
            <person name="Huettel B."/>
            <person name="Barry K.W."/>
            <person name="Haridas S."/>
            <person name="Chen C."/>
            <person name="Bauer D."/>
            <person name="Andreopoulos W."/>
            <person name="Pangilinan J."/>
            <person name="LaButti K."/>
            <person name="Riley R."/>
            <person name="Lipzen A."/>
            <person name="Clum A."/>
            <person name="Drula E."/>
            <person name="Henrissat B."/>
            <person name="Kohler A."/>
            <person name="Grigoriev I.V."/>
            <person name="Martin F.M."/>
            <person name="Hacquard S."/>
        </authorList>
    </citation>
    <scope>NUCLEOTIDE SEQUENCE</scope>
    <source>
        <strain evidence="2">MPI-CAGE-AT-0147</strain>
    </source>
</reference>
<dbReference type="EMBL" id="JAGMUV010000005">
    <property type="protein sequence ID" value="KAH7156414.1"/>
    <property type="molecule type" value="Genomic_DNA"/>
</dbReference>
<accession>A0A9P9F937</accession>
<sequence length="418" mass="47164">MFAQRVAVRHATLRAIPTQRALSRQLRPFARQTRQISFFPWRRQKIPSDLPVYFPKPTAQPQSYGPNIRRKLGRAVFSIVVFYCCWQIFATIVFDPLLDWADEEWEALSDKEKEEVQNMEEDEPILFLPFPFTTKEVKQPPYRGSDPEWEMFVKVNQDTKLQKEIKFGLADEIKRGVEKNPAFVRLLGGGAISVRKLWLDIIYPPAPPPMHYVSGLIVDDEGLFWGDRPIDSTAAGHLDKAIYPKAVALTAWTFVNFLFKQTAQDIAKVLGFNNSNPPEPTWQSVTLDRLNGQSHGFGSSGKQTVRILGQSERPAQGQFPTGSGDIIGTLFGGETQLDPRIQAAIQAASLTFARNWKPTKSPPTRGCIRVDGVVELRGKTACMAVYVLGWYDPKLRKFMGIQTGLKHLVQIKQRPAPG</sequence>